<comment type="function">
    <text evidence="12">Catalyzes the initial step of the lipid cycle reactions in the biosynthesis of the cell wall peptidoglycan: transfers peptidoglycan precursor phospho-MurNAc-pentapeptide from UDP-MurNAc-pentapeptide onto the lipid carrier undecaprenyl phosphate, yielding undecaprenyl-pyrophosphoryl-MurNAc-pentapeptide, known as lipid I.</text>
</comment>
<organism evidence="14 15">
    <name type="scientific">Hydrogenimonas cancrithermarum</name>
    <dbReference type="NCBI Taxonomy" id="2993563"/>
    <lineage>
        <taxon>Bacteria</taxon>
        <taxon>Pseudomonadati</taxon>
        <taxon>Campylobacterota</taxon>
        <taxon>Epsilonproteobacteria</taxon>
        <taxon>Campylobacterales</taxon>
        <taxon>Hydrogenimonadaceae</taxon>
        <taxon>Hydrogenimonas</taxon>
    </lineage>
</organism>
<keyword evidence="12" id="KW-0460">Magnesium</keyword>
<dbReference type="PROSITE" id="PS01348">
    <property type="entry name" value="MRAY_2"/>
    <property type="match status" value="1"/>
</dbReference>
<feature type="transmembrane region" description="Helical" evidence="12">
    <location>
        <begin position="20"/>
        <end position="43"/>
    </location>
</feature>
<feature type="transmembrane region" description="Helical" evidence="12">
    <location>
        <begin position="64"/>
        <end position="85"/>
    </location>
</feature>
<evidence type="ECO:0000313" key="14">
    <source>
        <dbReference type="EMBL" id="BDY12691.1"/>
    </source>
</evidence>
<dbReference type="InterPro" id="IPR000715">
    <property type="entry name" value="Glycosyl_transferase_4"/>
</dbReference>
<dbReference type="PROSITE" id="PS01347">
    <property type="entry name" value="MRAY_1"/>
    <property type="match status" value="1"/>
</dbReference>
<dbReference type="PANTHER" id="PTHR22926:SF5">
    <property type="entry name" value="PHOSPHO-N-ACETYLMURAMOYL-PENTAPEPTIDE-TRANSFERASE HOMOLOG"/>
    <property type="match status" value="1"/>
</dbReference>
<reference evidence="14 15" key="1">
    <citation type="submission" date="2023-03" db="EMBL/GenBank/DDBJ databases">
        <title>Description of Hydrogenimonas sp. ISO32.</title>
        <authorList>
            <person name="Mino S."/>
            <person name="Fukazawa S."/>
            <person name="Sawabe T."/>
        </authorList>
    </citation>
    <scope>NUCLEOTIDE SEQUENCE [LARGE SCALE GENOMIC DNA]</scope>
    <source>
        <strain evidence="14 15">ISO32</strain>
    </source>
</reference>
<keyword evidence="4 12" id="KW-0808">Transferase</keyword>
<keyword evidence="12" id="KW-0479">Metal-binding</keyword>
<evidence type="ECO:0000256" key="13">
    <source>
        <dbReference type="NCBIfam" id="TIGR00445"/>
    </source>
</evidence>
<dbReference type="PANTHER" id="PTHR22926">
    <property type="entry name" value="PHOSPHO-N-ACETYLMURAMOYL-PENTAPEPTIDE-TRANSFERASE"/>
    <property type="match status" value="1"/>
</dbReference>
<keyword evidence="12" id="KW-1003">Cell membrane</keyword>
<evidence type="ECO:0000256" key="2">
    <source>
        <dbReference type="ARBA" id="ARBA00005583"/>
    </source>
</evidence>
<dbReference type="InterPro" id="IPR018480">
    <property type="entry name" value="PNAcMuramoyl-5peptid_Trfase_CS"/>
</dbReference>
<accession>A0ABN6WV00</accession>
<keyword evidence="10 12" id="KW-0131">Cell cycle</keyword>
<comment type="cofactor">
    <cofactor evidence="12">
        <name>Mg(2+)</name>
        <dbReference type="ChEBI" id="CHEBI:18420"/>
    </cofactor>
</comment>
<evidence type="ECO:0000256" key="11">
    <source>
        <dbReference type="ARBA" id="ARBA00023316"/>
    </source>
</evidence>
<comment type="pathway">
    <text evidence="12">Cell wall biogenesis; peptidoglycan biosynthesis.</text>
</comment>
<feature type="transmembrane region" description="Helical" evidence="12">
    <location>
        <begin position="200"/>
        <end position="222"/>
    </location>
</feature>
<dbReference type="EC" id="2.7.8.13" evidence="12 13"/>
<feature type="transmembrane region" description="Helical" evidence="12">
    <location>
        <begin position="282"/>
        <end position="305"/>
    </location>
</feature>
<dbReference type="Pfam" id="PF00953">
    <property type="entry name" value="Glycos_transf_4"/>
    <property type="match status" value="1"/>
</dbReference>
<dbReference type="Pfam" id="PF10555">
    <property type="entry name" value="MraY_sig1"/>
    <property type="match status" value="1"/>
</dbReference>
<keyword evidence="7 12" id="KW-0573">Peptidoglycan synthesis</keyword>
<keyword evidence="15" id="KW-1185">Reference proteome</keyword>
<sequence>MLYWFYRHLDINLFQYITVRAGFAFFIAFVFTIYLMPLFISWAKTKKASQPINKFVPKAHLKKSNTPTMGGVVFIFSTVVATLLSANLSNLYIIGGLMTLVGFCALGLGDDLGKVVSGNNLKGLTARAKFAIQLLLGLGIGAFLLGIIGFNTEFYVPFVKFPLFDMQWGAVLFWALVIVAASNAVNLTDGLDGLATVPSVFALFSLGVIVYVTGNAVLSHYLLWPKVIGVGEVAVVASALIGALIGFLWYNCNPAEVFMGDSGSLAVGAFLGYMAILGKSEILLILIGAIFVIETVSVIAQIGSYKLRGKRIFLMAPIHHHFEMKQWAENKIIVRFWIIAFIANLLALITLKIR</sequence>
<dbReference type="CDD" id="cd06852">
    <property type="entry name" value="GT_MraY"/>
    <property type="match status" value="1"/>
</dbReference>
<keyword evidence="8 12" id="KW-1133">Transmembrane helix</keyword>
<dbReference type="RefSeq" id="WP_286337874.1">
    <property type="nucleotide sequence ID" value="NZ_AP027370.1"/>
</dbReference>
<evidence type="ECO:0000256" key="6">
    <source>
        <dbReference type="ARBA" id="ARBA00022960"/>
    </source>
</evidence>
<keyword evidence="9 12" id="KW-0472">Membrane</keyword>
<feature type="transmembrane region" description="Helical" evidence="12">
    <location>
        <begin position="228"/>
        <end position="250"/>
    </location>
</feature>
<evidence type="ECO:0000256" key="5">
    <source>
        <dbReference type="ARBA" id="ARBA00022692"/>
    </source>
</evidence>
<name>A0ABN6WV00_9BACT</name>
<comment type="subcellular location">
    <subcellularLocation>
        <location evidence="12">Cell membrane</location>
        <topology evidence="12">Multi-pass membrane protein</topology>
    </subcellularLocation>
    <subcellularLocation>
        <location evidence="1">Membrane</location>
        <topology evidence="1">Multi-pass membrane protein</topology>
    </subcellularLocation>
</comment>
<gene>
    <name evidence="12 14" type="primary">mraY</name>
    <name evidence="14" type="ORF">HCR_10030</name>
</gene>
<dbReference type="Proteomes" id="UP001321445">
    <property type="component" value="Chromosome"/>
</dbReference>
<comment type="similarity">
    <text evidence="2 12">Belongs to the glycosyltransferase 4 family. MraY subfamily.</text>
</comment>
<dbReference type="HAMAP" id="MF_00038">
    <property type="entry name" value="MraY"/>
    <property type="match status" value="1"/>
</dbReference>
<dbReference type="NCBIfam" id="TIGR00445">
    <property type="entry name" value="mraY"/>
    <property type="match status" value="1"/>
</dbReference>
<protein>
    <recommendedName>
        <fullName evidence="12 13">Phospho-N-acetylmuramoyl-pentapeptide-transferase</fullName>
        <ecNumber evidence="12 13">2.7.8.13</ecNumber>
    </recommendedName>
    <alternativeName>
        <fullName evidence="12">UDP-MurNAc-pentapeptide phosphotransferase</fullName>
    </alternativeName>
</protein>
<dbReference type="InterPro" id="IPR003524">
    <property type="entry name" value="PNAcMuramoyl-5peptid_Trfase"/>
</dbReference>
<evidence type="ECO:0000256" key="8">
    <source>
        <dbReference type="ARBA" id="ARBA00022989"/>
    </source>
</evidence>
<evidence type="ECO:0000256" key="1">
    <source>
        <dbReference type="ARBA" id="ARBA00004141"/>
    </source>
</evidence>
<dbReference type="EMBL" id="AP027370">
    <property type="protein sequence ID" value="BDY12691.1"/>
    <property type="molecule type" value="Genomic_DNA"/>
</dbReference>
<evidence type="ECO:0000313" key="15">
    <source>
        <dbReference type="Proteomes" id="UP001321445"/>
    </source>
</evidence>
<proteinExistence type="inferred from homology"/>
<keyword evidence="6 12" id="KW-0133">Cell shape</keyword>
<feature type="transmembrane region" description="Helical" evidence="12">
    <location>
        <begin position="130"/>
        <end position="150"/>
    </location>
</feature>
<evidence type="ECO:0000256" key="12">
    <source>
        <dbReference type="HAMAP-Rule" id="MF_00038"/>
    </source>
</evidence>
<feature type="transmembrane region" description="Helical" evidence="12">
    <location>
        <begin position="332"/>
        <end position="351"/>
    </location>
</feature>
<keyword evidence="11 12" id="KW-0961">Cell wall biogenesis/degradation</keyword>
<evidence type="ECO:0000256" key="10">
    <source>
        <dbReference type="ARBA" id="ARBA00023306"/>
    </source>
</evidence>
<evidence type="ECO:0000256" key="4">
    <source>
        <dbReference type="ARBA" id="ARBA00022679"/>
    </source>
</evidence>
<feature type="transmembrane region" description="Helical" evidence="12">
    <location>
        <begin position="170"/>
        <end position="188"/>
    </location>
</feature>
<keyword evidence="5 12" id="KW-0812">Transmembrane</keyword>
<comment type="catalytic activity">
    <reaction evidence="12">
        <text>UDP-N-acetyl-alpha-D-muramoyl-L-alanyl-gamma-D-glutamyl-meso-2,6-diaminopimeloyl-D-alanyl-D-alanine + di-trans,octa-cis-undecaprenyl phosphate = di-trans,octa-cis-undecaprenyl diphospho-N-acetyl-alpha-D-muramoyl-L-alanyl-D-glutamyl-meso-2,6-diaminopimeloyl-D-alanyl-D-alanine + UMP</text>
        <dbReference type="Rhea" id="RHEA:28386"/>
        <dbReference type="ChEBI" id="CHEBI:57865"/>
        <dbReference type="ChEBI" id="CHEBI:60392"/>
        <dbReference type="ChEBI" id="CHEBI:61386"/>
        <dbReference type="ChEBI" id="CHEBI:61387"/>
        <dbReference type="EC" id="2.7.8.13"/>
    </reaction>
</comment>
<feature type="transmembrane region" description="Helical" evidence="12">
    <location>
        <begin position="257"/>
        <end position="276"/>
    </location>
</feature>
<evidence type="ECO:0000256" key="9">
    <source>
        <dbReference type="ARBA" id="ARBA00023136"/>
    </source>
</evidence>
<evidence type="ECO:0000256" key="7">
    <source>
        <dbReference type="ARBA" id="ARBA00022984"/>
    </source>
</evidence>
<keyword evidence="3 12" id="KW-0132">Cell division</keyword>
<evidence type="ECO:0000256" key="3">
    <source>
        <dbReference type="ARBA" id="ARBA00022618"/>
    </source>
</evidence>